<dbReference type="AlphaFoldDB" id="B3S563"/>
<feature type="transmembrane region" description="Helical" evidence="15">
    <location>
        <begin position="343"/>
        <end position="360"/>
    </location>
</feature>
<dbReference type="EMBL" id="DS985250">
    <property type="protein sequence ID" value="EDV22080.1"/>
    <property type="molecule type" value="Genomic_DNA"/>
</dbReference>
<dbReference type="KEGG" id="tad:TRIADDRAFT_29062"/>
<keyword evidence="6" id="KW-0967">Endosome</keyword>
<organism evidence="17 18">
    <name type="scientific">Trichoplax adhaerens</name>
    <name type="common">Trichoplax reptans</name>
    <dbReference type="NCBI Taxonomy" id="10228"/>
    <lineage>
        <taxon>Eukaryota</taxon>
        <taxon>Metazoa</taxon>
        <taxon>Placozoa</taxon>
        <taxon>Uniplacotomia</taxon>
        <taxon>Trichoplacea</taxon>
        <taxon>Trichoplacidae</taxon>
        <taxon>Trichoplax</taxon>
    </lineage>
</organism>
<dbReference type="OMA" id="PWAFTES"/>
<dbReference type="OrthoDB" id="294730at2759"/>
<evidence type="ECO:0000256" key="12">
    <source>
        <dbReference type="ARBA" id="ARBA00023180"/>
    </source>
</evidence>
<evidence type="ECO:0000256" key="13">
    <source>
        <dbReference type="ARBA" id="ARBA00023228"/>
    </source>
</evidence>
<dbReference type="GO" id="GO:0015179">
    <property type="term" value="F:L-amino acid transmembrane transporter activity"/>
    <property type="evidence" value="ECO:0000318"/>
    <property type="project" value="GO_Central"/>
</dbReference>
<evidence type="ECO:0000256" key="5">
    <source>
        <dbReference type="ARBA" id="ARBA00022723"/>
    </source>
</evidence>
<feature type="transmembrane region" description="Helical" evidence="15">
    <location>
        <begin position="397"/>
        <end position="421"/>
    </location>
</feature>
<evidence type="ECO:0000256" key="1">
    <source>
        <dbReference type="ARBA" id="ARBA00004107"/>
    </source>
</evidence>
<name>B3S563_TRIAD</name>
<evidence type="ECO:0000313" key="17">
    <source>
        <dbReference type="EMBL" id="EDV22080.1"/>
    </source>
</evidence>
<feature type="non-terminal residue" evidence="17">
    <location>
        <position position="1"/>
    </location>
</feature>
<evidence type="ECO:0000256" key="3">
    <source>
        <dbReference type="ARBA" id="ARBA00022448"/>
    </source>
</evidence>
<evidence type="ECO:0000256" key="8">
    <source>
        <dbReference type="ARBA" id="ARBA00022989"/>
    </source>
</evidence>
<dbReference type="InterPro" id="IPR013057">
    <property type="entry name" value="AA_transpt_TM"/>
</dbReference>
<evidence type="ECO:0000256" key="14">
    <source>
        <dbReference type="ARBA" id="ARBA00038442"/>
    </source>
</evidence>
<dbReference type="RefSeq" id="XP_002115235.1">
    <property type="nucleotide sequence ID" value="XM_002115199.1"/>
</dbReference>
<feature type="transmembrane region" description="Helical" evidence="15">
    <location>
        <begin position="223"/>
        <end position="245"/>
    </location>
</feature>
<feature type="transmembrane region" description="Helical" evidence="15">
    <location>
        <begin position="154"/>
        <end position="170"/>
    </location>
</feature>
<evidence type="ECO:0000256" key="2">
    <source>
        <dbReference type="ARBA" id="ARBA00004155"/>
    </source>
</evidence>
<dbReference type="InParanoid" id="B3S563"/>
<evidence type="ECO:0000256" key="11">
    <source>
        <dbReference type="ARBA" id="ARBA00023157"/>
    </source>
</evidence>
<keyword evidence="3" id="KW-0813">Transport</keyword>
<keyword evidence="10 15" id="KW-0472">Membrane</keyword>
<keyword evidence="8 15" id="KW-1133">Transmembrane helix</keyword>
<protein>
    <recommendedName>
        <fullName evidence="16">Amino acid transporter transmembrane domain-containing protein</fullName>
    </recommendedName>
</protein>
<keyword evidence="7" id="KW-0029">Amino-acid transport</keyword>
<dbReference type="CTD" id="6756448"/>
<sequence>FSLWNTMMGTSLLALAWGISQAGFGLGIALTVFMAILSYYTCSLILQDAIYLGTQSIEFIDICHQLLGRWGQFTAAFFSIIVLIGASVVYWIFMSNFLFNFVHYIYSNCYTDDYDLFVVTVGTFCPASFGMDDMNYSNFSAENTLYYQLWDRTRTVPLFLGLILFPLCCMKSPTFFTKFTSLGTVSCLYLIFFVCIKAYFLGFNTNFQDESSIHYAPQINIDFPSLTGMLNLAFFLHNILLTILRNQEKPENNMRDLGFAYVAALCTYLIMGVTFYLTFPYAKSCITAIFLDNFISNDSTAFIARAALLFQIMVVFPLIAYLLRSQVYYLVYKSAHPSYKHILIFNVFLIGLCILVAIFYPNVGVIIRFVGAICGMVYVFTLPCLCHMIRLKRQKKLTWISALFHSFIIVLGSANLIAQFLI</sequence>
<gene>
    <name evidence="17" type="ORF">TRIADDRAFT_29062</name>
</gene>
<dbReference type="PANTHER" id="PTHR22950">
    <property type="entry name" value="AMINO ACID TRANSPORTER"/>
    <property type="match status" value="1"/>
</dbReference>
<dbReference type="Proteomes" id="UP000009022">
    <property type="component" value="Unassembled WGS sequence"/>
</dbReference>
<keyword evidence="11" id="KW-1015">Disulfide bond</keyword>
<dbReference type="GO" id="GO:0046872">
    <property type="term" value="F:metal ion binding"/>
    <property type="evidence" value="ECO:0007669"/>
    <property type="project" value="UniProtKB-KW"/>
</dbReference>
<keyword evidence="12" id="KW-0325">Glycoprotein</keyword>
<keyword evidence="9" id="KW-0915">Sodium</keyword>
<evidence type="ECO:0000256" key="6">
    <source>
        <dbReference type="ARBA" id="ARBA00022753"/>
    </source>
</evidence>
<evidence type="ECO:0000256" key="10">
    <source>
        <dbReference type="ARBA" id="ARBA00023136"/>
    </source>
</evidence>
<keyword evidence="4 15" id="KW-0812">Transmembrane</keyword>
<evidence type="ECO:0000256" key="9">
    <source>
        <dbReference type="ARBA" id="ARBA00023053"/>
    </source>
</evidence>
<feature type="domain" description="Amino acid transporter transmembrane" evidence="16">
    <location>
        <begin position="1"/>
        <end position="415"/>
    </location>
</feature>
<evidence type="ECO:0000256" key="7">
    <source>
        <dbReference type="ARBA" id="ARBA00022970"/>
    </source>
</evidence>
<dbReference type="Pfam" id="PF01490">
    <property type="entry name" value="Aa_trans"/>
    <property type="match status" value="1"/>
</dbReference>
<keyword evidence="13" id="KW-0458">Lysosome</keyword>
<keyword evidence="18" id="KW-1185">Reference proteome</keyword>
<dbReference type="GeneID" id="6756448"/>
<feature type="transmembrane region" description="Helical" evidence="15">
    <location>
        <begin position="257"/>
        <end position="282"/>
    </location>
</feature>
<feature type="transmembrane region" description="Helical" evidence="15">
    <location>
        <begin position="366"/>
        <end position="385"/>
    </location>
</feature>
<accession>B3S563</accession>
<dbReference type="GO" id="GO:0031902">
    <property type="term" value="C:late endosome membrane"/>
    <property type="evidence" value="ECO:0007669"/>
    <property type="project" value="UniProtKB-SubCell"/>
</dbReference>
<evidence type="ECO:0000313" key="18">
    <source>
        <dbReference type="Proteomes" id="UP000009022"/>
    </source>
</evidence>
<dbReference type="PANTHER" id="PTHR22950:SF244">
    <property type="entry name" value="NEUTRAL AMINO ACID TRANSPORTER 9"/>
    <property type="match status" value="1"/>
</dbReference>
<dbReference type="HOGENOM" id="CLU_037564_0_0_1"/>
<comment type="similarity">
    <text evidence="14">Belongs to the amino acid/polyamine transporter 2 family. SLC38A9 subfamily.</text>
</comment>
<dbReference type="GO" id="GO:0003333">
    <property type="term" value="P:amino acid transmembrane transport"/>
    <property type="evidence" value="ECO:0000318"/>
    <property type="project" value="GO_Central"/>
</dbReference>
<evidence type="ECO:0000256" key="4">
    <source>
        <dbReference type="ARBA" id="ARBA00022692"/>
    </source>
</evidence>
<proteinExistence type="inferred from homology"/>
<reference evidence="17 18" key="1">
    <citation type="journal article" date="2008" name="Nature">
        <title>The Trichoplax genome and the nature of placozoans.</title>
        <authorList>
            <person name="Srivastava M."/>
            <person name="Begovic E."/>
            <person name="Chapman J."/>
            <person name="Putnam N.H."/>
            <person name="Hellsten U."/>
            <person name="Kawashima T."/>
            <person name="Kuo A."/>
            <person name="Mitros T."/>
            <person name="Salamov A."/>
            <person name="Carpenter M.L."/>
            <person name="Signorovitch A.Y."/>
            <person name="Moreno M.A."/>
            <person name="Kamm K."/>
            <person name="Grimwood J."/>
            <person name="Schmutz J."/>
            <person name="Shapiro H."/>
            <person name="Grigoriev I.V."/>
            <person name="Buss L.W."/>
            <person name="Schierwater B."/>
            <person name="Dellaporta S.L."/>
            <person name="Rokhsar D.S."/>
        </authorList>
    </citation>
    <scope>NUCLEOTIDE SEQUENCE [LARGE SCALE GENOMIC DNA]</scope>
    <source>
        <strain evidence="17 18">Grell-BS-1999</strain>
    </source>
</reference>
<dbReference type="GO" id="GO:0005765">
    <property type="term" value="C:lysosomal membrane"/>
    <property type="evidence" value="ECO:0000318"/>
    <property type="project" value="GO_Central"/>
</dbReference>
<dbReference type="PhylomeDB" id="B3S563"/>
<feature type="transmembrane region" description="Helical" evidence="15">
    <location>
        <begin position="73"/>
        <end position="93"/>
    </location>
</feature>
<feature type="transmembrane region" description="Helical" evidence="15">
    <location>
        <begin position="302"/>
        <end position="323"/>
    </location>
</feature>
<evidence type="ECO:0000256" key="15">
    <source>
        <dbReference type="SAM" id="Phobius"/>
    </source>
</evidence>
<feature type="transmembrane region" description="Helical" evidence="15">
    <location>
        <begin position="182"/>
        <end position="203"/>
    </location>
</feature>
<dbReference type="STRING" id="10228.B3S563"/>
<keyword evidence="5" id="KW-0479">Metal-binding</keyword>
<comment type="subcellular location">
    <subcellularLocation>
        <location evidence="1">Late endosome membrane</location>
        <topology evidence="1">Multi-pass membrane protein</topology>
    </subcellularLocation>
    <subcellularLocation>
        <location evidence="2">Lysosome membrane</location>
        <topology evidence="2">Multi-pass membrane protein</topology>
    </subcellularLocation>
</comment>
<dbReference type="eggNOG" id="KOG1305">
    <property type="taxonomic scope" value="Eukaryota"/>
</dbReference>
<evidence type="ECO:0000259" key="16">
    <source>
        <dbReference type="Pfam" id="PF01490"/>
    </source>
</evidence>